<name>A0A2U1NAX2_ARTAN</name>
<accession>A0A2U1NAX2</accession>
<dbReference type="AlphaFoldDB" id="A0A2U1NAX2"/>
<evidence type="ECO:0000313" key="2">
    <source>
        <dbReference type="Proteomes" id="UP000245207"/>
    </source>
</evidence>
<proteinExistence type="predicted"/>
<gene>
    <name evidence="1" type="ORF">CTI12_AA133120</name>
</gene>
<sequence>MEFVVKKANTNLPYAMLLTRLYNRVMDDFSHLRSEDYLAYDGVMFPLTQHIERKTMSDLGSSNSSTSTPSTFLKTLTNALPQIPQNLESRDQTVITLLTQIRDEQRKGFKSVAKGIKNFMKRKKDE</sequence>
<comment type="caution">
    <text evidence="1">The sequence shown here is derived from an EMBL/GenBank/DDBJ whole genome shotgun (WGS) entry which is preliminary data.</text>
</comment>
<evidence type="ECO:0000313" key="1">
    <source>
        <dbReference type="EMBL" id="PWA70638.1"/>
    </source>
</evidence>
<reference evidence="1 2" key="1">
    <citation type="journal article" date="2018" name="Mol. Plant">
        <title>The genome of Artemisia annua provides insight into the evolution of Asteraceae family and artemisinin biosynthesis.</title>
        <authorList>
            <person name="Shen Q."/>
            <person name="Zhang L."/>
            <person name="Liao Z."/>
            <person name="Wang S."/>
            <person name="Yan T."/>
            <person name="Shi P."/>
            <person name="Liu M."/>
            <person name="Fu X."/>
            <person name="Pan Q."/>
            <person name="Wang Y."/>
            <person name="Lv Z."/>
            <person name="Lu X."/>
            <person name="Zhang F."/>
            <person name="Jiang W."/>
            <person name="Ma Y."/>
            <person name="Chen M."/>
            <person name="Hao X."/>
            <person name="Li L."/>
            <person name="Tang Y."/>
            <person name="Lv G."/>
            <person name="Zhou Y."/>
            <person name="Sun X."/>
            <person name="Brodelius P.E."/>
            <person name="Rose J.K.C."/>
            <person name="Tang K."/>
        </authorList>
    </citation>
    <scope>NUCLEOTIDE SEQUENCE [LARGE SCALE GENOMIC DNA]</scope>
    <source>
        <strain evidence="2">cv. Huhao1</strain>
        <tissue evidence="1">Leaf</tissue>
    </source>
</reference>
<organism evidence="1 2">
    <name type="scientific">Artemisia annua</name>
    <name type="common">Sweet wormwood</name>
    <dbReference type="NCBI Taxonomy" id="35608"/>
    <lineage>
        <taxon>Eukaryota</taxon>
        <taxon>Viridiplantae</taxon>
        <taxon>Streptophyta</taxon>
        <taxon>Embryophyta</taxon>
        <taxon>Tracheophyta</taxon>
        <taxon>Spermatophyta</taxon>
        <taxon>Magnoliopsida</taxon>
        <taxon>eudicotyledons</taxon>
        <taxon>Gunneridae</taxon>
        <taxon>Pentapetalae</taxon>
        <taxon>asterids</taxon>
        <taxon>campanulids</taxon>
        <taxon>Asterales</taxon>
        <taxon>Asteraceae</taxon>
        <taxon>Asteroideae</taxon>
        <taxon>Anthemideae</taxon>
        <taxon>Artemisiinae</taxon>
        <taxon>Artemisia</taxon>
    </lineage>
</organism>
<keyword evidence="2" id="KW-1185">Reference proteome</keyword>
<dbReference type="Proteomes" id="UP000245207">
    <property type="component" value="Unassembled WGS sequence"/>
</dbReference>
<protein>
    <submittedName>
        <fullName evidence="1">Uncharacterized protein</fullName>
    </submittedName>
</protein>
<dbReference type="EMBL" id="PKPP01003207">
    <property type="protein sequence ID" value="PWA70638.1"/>
    <property type="molecule type" value="Genomic_DNA"/>
</dbReference>